<dbReference type="Proteomes" id="UP000887159">
    <property type="component" value="Unassembled WGS sequence"/>
</dbReference>
<organism evidence="1 2">
    <name type="scientific">Trichonephila clavipes</name>
    <name type="common">Golden silk orbweaver</name>
    <name type="synonym">Nephila clavipes</name>
    <dbReference type="NCBI Taxonomy" id="2585209"/>
    <lineage>
        <taxon>Eukaryota</taxon>
        <taxon>Metazoa</taxon>
        <taxon>Ecdysozoa</taxon>
        <taxon>Arthropoda</taxon>
        <taxon>Chelicerata</taxon>
        <taxon>Arachnida</taxon>
        <taxon>Araneae</taxon>
        <taxon>Araneomorphae</taxon>
        <taxon>Entelegynae</taxon>
        <taxon>Araneoidea</taxon>
        <taxon>Nephilidae</taxon>
        <taxon>Trichonephila</taxon>
    </lineage>
</organism>
<dbReference type="EMBL" id="BMAU01021418">
    <property type="protein sequence ID" value="GFY33999.1"/>
    <property type="molecule type" value="Genomic_DNA"/>
</dbReference>
<sequence length="104" mass="11708">MSSSLIPLKTRVHVKYVEAQTSSHWCGVEVRRNGYQLRCRARHLAIAQNCKAKSPRVAEYSSPGGATAYQLLHRSIHRQAANRVAKNVVNLALSPTFRYVFIES</sequence>
<gene>
    <name evidence="1" type="ORF">TNCV_4597071</name>
</gene>
<reference evidence="1" key="1">
    <citation type="submission" date="2020-08" db="EMBL/GenBank/DDBJ databases">
        <title>Multicomponent nature underlies the extraordinary mechanical properties of spider dragline silk.</title>
        <authorList>
            <person name="Kono N."/>
            <person name="Nakamura H."/>
            <person name="Mori M."/>
            <person name="Yoshida Y."/>
            <person name="Ohtoshi R."/>
            <person name="Malay A.D."/>
            <person name="Moran D.A.P."/>
            <person name="Tomita M."/>
            <person name="Numata K."/>
            <person name="Arakawa K."/>
        </authorList>
    </citation>
    <scope>NUCLEOTIDE SEQUENCE</scope>
</reference>
<keyword evidence="2" id="KW-1185">Reference proteome</keyword>
<evidence type="ECO:0000313" key="2">
    <source>
        <dbReference type="Proteomes" id="UP000887159"/>
    </source>
</evidence>
<evidence type="ECO:0000313" key="1">
    <source>
        <dbReference type="EMBL" id="GFY33999.1"/>
    </source>
</evidence>
<proteinExistence type="predicted"/>
<protein>
    <submittedName>
        <fullName evidence="1">Uncharacterized protein</fullName>
    </submittedName>
</protein>
<dbReference type="AlphaFoldDB" id="A0A8X6WFM1"/>
<comment type="caution">
    <text evidence="1">The sequence shown here is derived from an EMBL/GenBank/DDBJ whole genome shotgun (WGS) entry which is preliminary data.</text>
</comment>
<name>A0A8X6WFM1_TRICX</name>
<accession>A0A8X6WFM1</accession>